<comment type="catalytic activity">
    <reaction evidence="9">
        <text>propanoate + ATP + CoA = propanoyl-CoA + AMP + diphosphate</text>
        <dbReference type="Rhea" id="RHEA:20373"/>
        <dbReference type="ChEBI" id="CHEBI:17272"/>
        <dbReference type="ChEBI" id="CHEBI:30616"/>
        <dbReference type="ChEBI" id="CHEBI:33019"/>
        <dbReference type="ChEBI" id="CHEBI:57287"/>
        <dbReference type="ChEBI" id="CHEBI:57392"/>
        <dbReference type="ChEBI" id="CHEBI:456215"/>
        <dbReference type="EC" id="6.2.1.17"/>
    </reaction>
    <physiologicalReaction direction="left-to-right" evidence="9">
        <dbReference type="Rhea" id="RHEA:20374"/>
    </physiologicalReaction>
</comment>
<evidence type="ECO:0000256" key="4">
    <source>
        <dbReference type="ARBA" id="ARBA00013275"/>
    </source>
</evidence>
<evidence type="ECO:0000259" key="10">
    <source>
        <dbReference type="Pfam" id="PF00501"/>
    </source>
</evidence>
<evidence type="ECO:0000256" key="6">
    <source>
        <dbReference type="ARBA" id="ARBA00040004"/>
    </source>
</evidence>
<proteinExistence type="inferred from homology"/>
<evidence type="ECO:0000256" key="8">
    <source>
        <dbReference type="ARBA" id="ARBA00047935"/>
    </source>
</evidence>
<dbReference type="InterPro" id="IPR025110">
    <property type="entry name" value="AMP-bd_C"/>
</dbReference>
<feature type="domain" description="Acetyl-coenzyme A synthetase N-terminal" evidence="12">
    <location>
        <begin position="31"/>
        <end position="85"/>
    </location>
</feature>
<dbReference type="InterPro" id="IPR000873">
    <property type="entry name" value="AMP-dep_synth/lig_dom"/>
</dbReference>
<dbReference type="InterPro" id="IPR032387">
    <property type="entry name" value="ACAS_N"/>
</dbReference>
<name>A0AAV2QNR4_MEGNR</name>
<gene>
    <name evidence="13" type="ORF">MNOR_LOCUS13519</name>
</gene>
<accession>A0AAV2QNR4</accession>
<dbReference type="Gene3D" id="3.30.300.30">
    <property type="match status" value="1"/>
</dbReference>
<dbReference type="GO" id="GO:0005759">
    <property type="term" value="C:mitochondrial matrix"/>
    <property type="evidence" value="ECO:0007669"/>
    <property type="project" value="TreeGrafter"/>
</dbReference>
<sequence length="667" mass="72625">VAGTGCRATATVAGGLGSKPIGSDAGPTGTYDDLYRRSLEAPEDFWAHVGECATWFTPYRQVLDNSNPPFSKWYVGGTLNTCYNAVDRHVEAGRGGQLAIIHDSPITNNLATMTYAELQEEAALMAGGLSKLGVTKGDRVLIYMPMIPQAIVAIMAITRLGAVHSLIFGGFAARELAVRISHLEPKVIISASCGLEPTRTVHYKPILDQAMDIATHKPQSCIVFQRPGLEEASMKTPRDVDWHELKATSQKHDCVPVDSNDPCYVLYTSGTTGSPKGIVRPTGGHAAVLPWTMHSIYDMNPGETWWAASDLGWIVGHSYICYAPLFNGNTTIIYEGKPVGTPDAGQFFRVIRDHNVRGMFTAPTAIRAIMKADLEAKEAAAYDTTCLRTLFLAGEPLDNETKNWSQNTFKVPILDNWWQTETGCAITAHCRGLGMKLNPPRNASGKAFMGYDLRLLREDGSEAENGELGRIVSRLPLPPSCMTTLYQADERFVETYFSLFPGYYDTMDAGIRDNNGYVAIMSREDDVINVAGHRLSTLGLEEAMLEHPCVVDVAVIGVPDEMKGEVPLGLFVIKSSSGSTEEQIQKELIATVRQSVGPVAAFRLSAQVSGFPRTRSGKTARKSISDLARNKQIKISPAIEDPDVYIDILRALQSVGVALDAPDPIKP</sequence>
<feature type="non-terminal residue" evidence="13">
    <location>
        <position position="667"/>
    </location>
</feature>
<dbReference type="GO" id="GO:0050218">
    <property type="term" value="F:propionate-CoA ligase activity"/>
    <property type="evidence" value="ECO:0007669"/>
    <property type="project" value="UniProtKB-EC"/>
</dbReference>
<dbReference type="Pfam" id="PF13193">
    <property type="entry name" value="AMP-binding_C"/>
    <property type="match status" value="1"/>
</dbReference>
<dbReference type="EMBL" id="CAXKWB010007768">
    <property type="protein sequence ID" value="CAL4088315.1"/>
    <property type="molecule type" value="Genomic_DNA"/>
</dbReference>
<feature type="non-terminal residue" evidence="13">
    <location>
        <position position="1"/>
    </location>
</feature>
<evidence type="ECO:0000256" key="7">
    <source>
        <dbReference type="ARBA" id="ARBA00042755"/>
    </source>
</evidence>
<dbReference type="InterPro" id="IPR020845">
    <property type="entry name" value="AMP-binding_CS"/>
</dbReference>
<comment type="catalytic activity">
    <reaction evidence="8">
        <text>butanoate + ATP + CoA = butanoyl-CoA + AMP + diphosphate</text>
        <dbReference type="Rhea" id="RHEA:46172"/>
        <dbReference type="ChEBI" id="CHEBI:17968"/>
        <dbReference type="ChEBI" id="CHEBI:30616"/>
        <dbReference type="ChEBI" id="CHEBI:33019"/>
        <dbReference type="ChEBI" id="CHEBI:57287"/>
        <dbReference type="ChEBI" id="CHEBI:57371"/>
        <dbReference type="ChEBI" id="CHEBI:456215"/>
    </reaction>
    <physiologicalReaction direction="left-to-right" evidence="8">
        <dbReference type="Rhea" id="RHEA:46173"/>
    </physiologicalReaction>
</comment>
<dbReference type="InterPro" id="IPR042099">
    <property type="entry name" value="ANL_N_sf"/>
</dbReference>
<dbReference type="EC" id="6.2.1.17" evidence="3"/>
<feature type="domain" description="AMP-binding enzyme C-terminal" evidence="11">
    <location>
        <begin position="540"/>
        <end position="618"/>
    </location>
</feature>
<dbReference type="AlphaFoldDB" id="A0AAV2QNR4"/>
<dbReference type="PANTHER" id="PTHR43347:SF3">
    <property type="entry name" value="ACYL-COA SYNTHETASE SHORT-CHAIN FAMILY MEMBER 3, MITOCHONDRIAL"/>
    <property type="match status" value="1"/>
</dbReference>
<evidence type="ECO:0000256" key="2">
    <source>
        <dbReference type="ARBA" id="ARBA00006432"/>
    </source>
</evidence>
<comment type="caution">
    <text evidence="13">The sequence shown here is derived from an EMBL/GenBank/DDBJ whole genome shotgun (WGS) entry which is preliminary data.</text>
</comment>
<dbReference type="EC" id="6.2.1.1" evidence="4"/>
<dbReference type="GO" id="GO:0003987">
    <property type="term" value="F:acetate-CoA ligase activity"/>
    <property type="evidence" value="ECO:0007669"/>
    <property type="project" value="UniProtKB-EC"/>
</dbReference>
<dbReference type="InterPro" id="IPR045851">
    <property type="entry name" value="AMP-bd_C_sf"/>
</dbReference>
<evidence type="ECO:0000256" key="3">
    <source>
        <dbReference type="ARBA" id="ARBA00012985"/>
    </source>
</evidence>
<evidence type="ECO:0000256" key="9">
    <source>
        <dbReference type="ARBA" id="ARBA00049004"/>
    </source>
</evidence>
<dbReference type="FunFam" id="3.40.50.12780:FF:000011">
    <property type="entry name" value="Acetyl-coenzyme A synthetase 2-like, mitochondrial"/>
    <property type="match status" value="1"/>
</dbReference>
<dbReference type="Pfam" id="PF00501">
    <property type="entry name" value="AMP-binding"/>
    <property type="match status" value="1"/>
</dbReference>
<evidence type="ECO:0000313" key="14">
    <source>
        <dbReference type="Proteomes" id="UP001497623"/>
    </source>
</evidence>
<evidence type="ECO:0000259" key="12">
    <source>
        <dbReference type="Pfam" id="PF16177"/>
    </source>
</evidence>
<comment type="catalytic activity">
    <reaction evidence="1">
        <text>acetate + ATP + CoA = acetyl-CoA + AMP + diphosphate</text>
        <dbReference type="Rhea" id="RHEA:23176"/>
        <dbReference type="ChEBI" id="CHEBI:30089"/>
        <dbReference type="ChEBI" id="CHEBI:30616"/>
        <dbReference type="ChEBI" id="CHEBI:33019"/>
        <dbReference type="ChEBI" id="CHEBI:57287"/>
        <dbReference type="ChEBI" id="CHEBI:57288"/>
        <dbReference type="ChEBI" id="CHEBI:456215"/>
        <dbReference type="EC" id="6.2.1.1"/>
    </reaction>
    <physiologicalReaction direction="left-to-right" evidence="1">
        <dbReference type="Rhea" id="RHEA:23177"/>
    </physiologicalReaction>
</comment>
<keyword evidence="14" id="KW-1185">Reference proteome</keyword>
<dbReference type="Pfam" id="PF16177">
    <property type="entry name" value="ACAS_N"/>
    <property type="match status" value="1"/>
</dbReference>
<evidence type="ECO:0000259" key="11">
    <source>
        <dbReference type="Pfam" id="PF13193"/>
    </source>
</evidence>
<dbReference type="Gene3D" id="3.40.50.12780">
    <property type="entry name" value="N-terminal domain of ligase-like"/>
    <property type="match status" value="1"/>
</dbReference>
<comment type="similarity">
    <text evidence="2">Belongs to the ATP-dependent AMP-binding enzyme family.</text>
</comment>
<reference evidence="13 14" key="1">
    <citation type="submission" date="2024-05" db="EMBL/GenBank/DDBJ databases">
        <authorList>
            <person name="Wallberg A."/>
        </authorList>
    </citation>
    <scope>NUCLEOTIDE SEQUENCE [LARGE SCALE GENOMIC DNA]</scope>
</reference>
<evidence type="ECO:0000313" key="13">
    <source>
        <dbReference type="EMBL" id="CAL4088315.1"/>
    </source>
</evidence>
<dbReference type="PANTHER" id="PTHR43347">
    <property type="entry name" value="ACYL-COA SYNTHETASE"/>
    <property type="match status" value="1"/>
</dbReference>
<evidence type="ECO:0000256" key="1">
    <source>
        <dbReference type="ARBA" id="ARBA00001884"/>
    </source>
</evidence>
<protein>
    <recommendedName>
        <fullName evidence="6">Acyl-CoA synthetase short-chain family member 3, mitochondrial</fullName>
        <ecNumber evidence="4">6.2.1.1</ecNumber>
        <ecNumber evidence="3">6.2.1.17</ecNumber>
    </recommendedName>
    <alternativeName>
        <fullName evidence="7">Acetate--CoA ligase 3</fullName>
    </alternativeName>
    <alternativeName>
        <fullName evidence="5">Propionate--CoA ligase</fullName>
    </alternativeName>
</protein>
<dbReference type="Proteomes" id="UP001497623">
    <property type="component" value="Unassembled WGS sequence"/>
</dbReference>
<organism evidence="13 14">
    <name type="scientific">Meganyctiphanes norvegica</name>
    <name type="common">Northern krill</name>
    <name type="synonym">Thysanopoda norvegica</name>
    <dbReference type="NCBI Taxonomy" id="48144"/>
    <lineage>
        <taxon>Eukaryota</taxon>
        <taxon>Metazoa</taxon>
        <taxon>Ecdysozoa</taxon>
        <taxon>Arthropoda</taxon>
        <taxon>Crustacea</taxon>
        <taxon>Multicrustacea</taxon>
        <taxon>Malacostraca</taxon>
        <taxon>Eumalacostraca</taxon>
        <taxon>Eucarida</taxon>
        <taxon>Euphausiacea</taxon>
        <taxon>Euphausiidae</taxon>
        <taxon>Meganyctiphanes</taxon>
    </lineage>
</organism>
<dbReference type="SUPFAM" id="SSF56801">
    <property type="entry name" value="Acetyl-CoA synthetase-like"/>
    <property type="match status" value="1"/>
</dbReference>
<evidence type="ECO:0000256" key="5">
    <source>
        <dbReference type="ARBA" id="ARBA00029726"/>
    </source>
</evidence>
<dbReference type="PROSITE" id="PS00455">
    <property type="entry name" value="AMP_BINDING"/>
    <property type="match status" value="1"/>
</dbReference>
<feature type="domain" description="AMP-dependent synthetase/ligase" evidence="10">
    <location>
        <begin position="108"/>
        <end position="476"/>
    </location>
</feature>